<feature type="non-terminal residue" evidence="1">
    <location>
        <position position="1"/>
    </location>
</feature>
<accession>A0A9N9IXZ5</accession>
<gene>
    <name evidence="1" type="ORF">ALEPTO_LOCUS13500</name>
</gene>
<evidence type="ECO:0000313" key="2">
    <source>
        <dbReference type="Proteomes" id="UP000789508"/>
    </source>
</evidence>
<dbReference type="Proteomes" id="UP000789508">
    <property type="component" value="Unassembled WGS sequence"/>
</dbReference>
<organism evidence="1 2">
    <name type="scientific">Ambispora leptoticha</name>
    <dbReference type="NCBI Taxonomy" id="144679"/>
    <lineage>
        <taxon>Eukaryota</taxon>
        <taxon>Fungi</taxon>
        <taxon>Fungi incertae sedis</taxon>
        <taxon>Mucoromycota</taxon>
        <taxon>Glomeromycotina</taxon>
        <taxon>Glomeromycetes</taxon>
        <taxon>Archaeosporales</taxon>
        <taxon>Ambisporaceae</taxon>
        <taxon>Ambispora</taxon>
    </lineage>
</organism>
<evidence type="ECO:0000313" key="1">
    <source>
        <dbReference type="EMBL" id="CAG8756336.1"/>
    </source>
</evidence>
<name>A0A9N9IXZ5_9GLOM</name>
<dbReference type="AlphaFoldDB" id="A0A9N9IXZ5"/>
<dbReference type="EMBL" id="CAJVPS010043748">
    <property type="protein sequence ID" value="CAG8756336.1"/>
    <property type="molecule type" value="Genomic_DNA"/>
</dbReference>
<keyword evidence="2" id="KW-1185">Reference proteome</keyword>
<comment type="caution">
    <text evidence="1">The sequence shown here is derived from an EMBL/GenBank/DDBJ whole genome shotgun (WGS) entry which is preliminary data.</text>
</comment>
<dbReference type="OrthoDB" id="2438782at2759"/>
<sequence>DFRKCNGGRDFGNTIIQEKFKMPASPEELARKIREENEKHRQKFIAENNPPKLDYAFLTPEDEL</sequence>
<protein>
    <submittedName>
        <fullName evidence="1">9519_t:CDS:1</fullName>
    </submittedName>
</protein>
<reference evidence="1" key="1">
    <citation type="submission" date="2021-06" db="EMBL/GenBank/DDBJ databases">
        <authorList>
            <person name="Kallberg Y."/>
            <person name="Tangrot J."/>
            <person name="Rosling A."/>
        </authorList>
    </citation>
    <scope>NUCLEOTIDE SEQUENCE</scope>
    <source>
        <strain evidence="1">FL130A</strain>
    </source>
</reference>
<proteinExistence type="predicted"/>